<organism evidence="1 2">
    <name type="scientific">Mesorhizobium neociceri</name>
    <dbReference type="NCBI Taxonomy" id="1307853"/>
    <lineage>
        <taxon>Bacteria</taxon>
        <taxon>Pseudomonadati</taxon>
        <taxon>Pseudomonadota</taxon>
        <taxon>Alphaproteobacteria</taxon>
        <taxon>Hyphomicrobiales</taxon>
        <taxon>Phyllobacteriaceae</taxon>
        <taxon>Mesorhizobium</taxon>
    </lineage>
</organism>
<dbReference type="AlphaFoldDB" id="A0A838BCW8"/>
<evidence type="ECO:0000313" key="1">
    <source>
        <dbReference type="EMBL" id="MBA1144416.1"/>
    </source>
</evidence>
<dbReference type="Proteomes" id="UP000558284">
    <property type="component" value="Unassembled WGS sequence"/>
</dbReference>
<name>A0A838BCW8_9HYPH</name>
<accession>A0A838BCW8</accession>
<keyword evidence="2" id="KW-1185">Reference proteome</keyword>
<proteinExistence type="predicted"/>
<protein>
    <submittedName>
        <fullName evidence="1">Uncharacterized protein</fullName>
    </submittedName>
</protein>
<sequence>MDDRRLANSRAANPFSNKEACMKSEGDAGAVSRRTALALGAAAASVLSIPPLHGHR</sequence>
<reference evidence="1 2" key="1">
    <citation type="submission" date="2020-07" db="EMBL/GenBank/DDBJ databases">
        <title>Definition of the novel symbiovar canariense within Mesorhizobium novociceri, a new species of genus Mesorhizobium nodulating Cicer canariense in the Caldera de Taburiente National Park (La Palma, Canary Islands).</title>
        <authorList>
            <person name="Leon-Barrios M."/>
            <person name="Perez-Yepez J."/>
            <person name="Flores-Felix J.D."/>
            <person name="Ramirez-Baena M.H."/>
            <person name="Pulido-Suarez L."/>
            <person name="Igual J.M."/>
            <person name="Velazquez E."/>
            <person name="Peix A."/>
        </authorList>
    </citation>
    <scope>NUCLEOTIDE SEQUENCE [LARGE SCALE GENOMIC DNA]</scope>
    <source>
        <strain evidence="1 2">CCANP35</strain>
    </source>
</reference>
<dbReference type="RefSeq" id="WP_181061361.1">
    <property type="nucleotide sequence ID" value="NZ_JACDTY010000023.1"/>
</dbReference>
<evidence type="ECO:0000313" key="2">
    <source>
        <dbReference type="Proteomes" id="UP000558284"/>
    </source>
</evidence>
<gene>
    <name evidence="1" type="ORF">H0241_29860</name>
</gene>
<dbReference type="EMBL" id="JACDTY010000023">
    <property type="protein sequence ID" value="MBA1144416.1"/>
    <property type="molecule type" value="Genomic_DNA"/>
</dbReference>
<comment type="caution">
    <text evidence="1">The sequence shown here is derived from an EMBL/GenBank/DDBJ whole genome shotgun (WGS) entry which is preliminary data.</text>
</comment>